<protein>
    <recommendedName>
        <fullName evidence="2">Phosphatidate phosphatase APP1 catalytic domain-containing protein</fullName>
    </recommendedName>
</protein>
<dbReference type="PANTHER" id="PTHR28208">
    <property type="entry name" value="PHOSPHATIDATE PHOSPHATASE APP1"/>
    <property type="match status" value="1"/>
</dbReference>
<accession>A0A9P7S2P7</accession>
<name>A0A9P7S2P7_9AGAR</name>
<dbReference type="OrthoDB" id="2117591at2759"/>
<dbReference type="GO" id="GO:0008195">
    <property type="term" value="F:phosphatidate phosphatase activity"/>
    <property type="evidence" value="ECO:0007669"/>
    <property type="project" value="InterPro"/>
</dbReference>
<feature type="compositionally biased region" description="Low complexity" evidence="1">
    <location>
        <begin position="349"/>
        <end position="367"/>
    </location>
</feature>
<feature type="region of interest" description="Disordered" evidence="1">
    <location>
        <begin position="348"/>
        <end position="377"/>
    </location>
</feature>
<dbReference type="GeneID" id="66076202"/>
<dbReference type="InterPro" id="IPR019236">
    <property type="entry name" value="APP1_cat"/>
</dbReference>
<dbReference type="PANTHER" id="PTHR28208:SF3">
    <property type="entry name" value="PHOSPHATIDATE PHOSPHATASE APP1"/>
    <property type="match status" value="1"/>
</dbReference>
<evidence type="ECO:0000313" key="4">
    <source>
        <dbReference type="Proteomes" id="UP001049176"/>
    </source>
</evidence>
<evidence type="ECO:0000313" key="3">
    <source>
        <dbReference type="EMBL" id="KAG7093448.1"/>
    </source>
</evidence>
<keyword evidence="4" id="KW-1185">Reference proteome</keyword>
<dbReference type="KEGG" id="more:E1B28_007126"/>
<evidence type="ECO:0000256" key="1">
    <source>
        <dbReference type="SAM" id="MobiDB-lite"/>
    </source>
</evidence>
<dbReference type="AlphaFoldDB" id="A0A9P7S2P7"/>
<proteinExistence type="predicted"/>
<comment type="caution">
    <text evidence="3">The sequence shown here is derived from an EMBL/GenBank/DDBJ whole genome shotgun (WGS) entry which is preliminary data.</text>
</comment>
<feature type="region of interest" description="Disordered" evidence="1">
    <location>
        <begin position="39"/>
        <end position="60"/>
    </location>
</feature>
<feature type="domain" description="Phosphatidate phosphatase APP1 catalytic" evidence="2">
    <location>
        <begin position="386"/>
        <end position="537"/>
    </location>
</feature>
<dbReference type="RefSeq" id="XP_043009918.1">
    <property type="nucleotide sequence ID" value="XM_043151838.1"/>
</dbReference>
<organism evidence="3 4">
    <name type="scientific">Marasmius oreades</name>
    <name type="common">fairy-ring Marasmius</name>
    <dbReference type="NCBI Taxonomy" id="181124"/>
    <lineage>
        <taxon>Eukaryota</taxon>
        <taxon>Fungi</taxon>
        <taxon>Dikarya</taxon>
        <taxon>Basidiomycota</taxon>
        <taxon>Agaricomycotina</taxon>
        <taxon>Agaricomycetes</taxon>
        <taxon>Agaricomycetidae</taxon>
        <taxon>Agaricales</taxon>
        <taxon>Marasmiineae</taxon>
        <taxon>Marasmiaceae</taxon>
        <taxon>Marasmius</taxon>
    </lineage>
</organism>
<feature type="compositionally biased region" description="Low complexity" evidence="1">
    <location>
        <begin position="206"/>
        <end position="216"/>
    </location>
</feature>
<feature type="compositionally biased region" description="Polar residues" evidence="1">
    <location>
        <begin position="661"/>
        <end position="686"/>
    </location>
</feature>
<dbReference type="Pfam" id="PF09949">
    <property type="entry name" value="APP1_cat"/>
    <property type="match status" value="1"/>
</dbReference>
<dbReference type="Proteomes" id="UP001049176">
    <property type="component" value="Chromosome 4"/>
</dbReference>
<reference evidence="3" key="1">
    <citation type="journal article" date="2021" name="Genome Biol. Evol.">
        <title>The assembled and annotated genome of the fairy-ring fungus Marasmius oreades.</title>
        <authorList>
            <person name="Hiltunen M."/>
            <person name="Ament-Velasquez S.L."/>
            <person name="Johannesson H."/>
        </authorList>
    </citation>
    <scope>NUCLEOTIDE SEQUENCE</scope>
    <source>
        <strain evidence="3">03SP1</strain>
    </source>
</reference>
<dbReference type="GO" id="GO:0030479">
    <property type="term" value="C:actin cortical patch"/>
    <property type="evidence" value="ECO:0007669"/>
    <property type="project" value="TreeGrafter"/>
</dbReference>
<feature type="compositionally biased region" description="Polar residues" evidence="1">
    <location>
        <begin position="598"/>
        <end position="624"/>
    </location>
</feature>
<feature type="region of interest" description="Disordered" evidence="1">
    <location>
        <begin position="582"/>
        <end position="624"/>
    </location>
</feature>
<feature type="region of interest" description="Disordered" evidence="1">
    <location>
        <begin position="192"/>
        <end position="237"/>
    </location>
</feature>
<evidence type="ECO:0000259" key="2">
    <source>
        <dbReference type="Pfam" id="PF09949"/>
    </source>
</evidence>
<dbReference type="EMBL" id="CM032184">
    <property type="protein sequence ID" value="KAG7093448.1"/>
    <property type="molecule type" value="Genomic_DNA"/>
</dbReference>
<feature type="region of interest" description="Disordered" evidence="1">
    <location>
        <begin position="651"/>
        <end position="694"/>
    </location>
</feature>
<dbReference type="InterPro" id="IPR052935">
    <property type="entry name" value="Mg2+_PAP"/>
</dbReference>
<sequence length="732" mass="80633">MSEDMRGSSWRSLAASAASSRLTSFKGYLAQKDFTNSLPSSIKRQLGPVDGSERVGNKQSWREWAGQKISRGNNGKEEIAMFPGWATRKPLSATDGSFAFEVDIFISGFASAHRGQELASRSQRTFMRLAKGFAALPKLGEDDSKVGEDLGLVSTRLTPSTEELLRTVNLPPRPEEMTMEREIEMLERQFKRLNSPKQNLMDSDESSSSRSSSPELDSPPPIDREAEKVVTKQSTPTAAVSIPEELVRKLHANLEARLLPFWSSVLPGRMVRIRVFAKATSHDSESSSDHQHLATTTVQTGVDGSFQTLFRIGWEDMCQHPAALDIAFGDPSHEHELSVTAELFPNQKSSSSAASSSTDLTSTRSVSPLPPTAATSAHVPLTHSPIRVISDIDDTVKHSDIIGGARSVFRNVFVNELEDLVIPGMGEWYSEMWKKGVRFHYVSNGPFELLPILGDFFAIANLPPGSIKLKSYAGRSLFSGLLSAPAARKRAGVQDILNAFPDSSFILVGDSGEQDLELYTELAKENPRQILAVFIRDTGSGDILEDPTGLRVLTATPEISLQSQEESSTVDQETWNFQHYVNGDRRPAPLDTSKTPHKSSSWPVTNETPTTPGSISNNRNSNYFKFTSEPEPLYDSSRNSSLTSLSSIFTRKTPATRRESVSSNASSYFSRTPKSAAANTSTSSRISESEKRRQDLQMRVYRSRTVLPDHVVLRVFRSPTECVEADMILASS</sequence>
<gene>
    <name evidence="3" type="ORF">E1B28_007126</name>
</gene>